<dbReference type="STRING" id="330214.NIDE2185"/>
<sequence length="329" mass="35857">MPDSTPPDASSPLIDEALAWLVRIHSGHASDEERRACAAWRTKSSAHRLAYAEAEILWRDIGLLPNGDCAGSADLTASMPHGTLPRARRRIKWGLAACVVLAAGWLSWGVVQERLDLASADYRTAVGEQRHVRLEDGSRIHLNTDTAVAVAFTPQQRTIRLLTGEASFTVTPETVRPFTVQSGNVSTRALGTSFLVQRHQDAVTVTVTEHAVQVSATDGRRAPAAVVRQSEQISYSAEAGMGRAHAIDSNAIAAWQRGKMIFEVQPLAAVVEELNRYRAGRIVILNPALRSLNVTGVFDIGDPDAALRMIEQTLRIHDTTLTPYLVLLH</sequence>
<reference evidence="3 4" key="1">
    <citation type="journal article" date="2010" name="Proc. Natl. Acad. Sci. U.S.A.">
        <title>A Nitrospira metagenome illuminates the physiology and evolution of globally important nitrite-oxidizing bacteria.</title>
        <authorList>
            <person name="Lucker S."/>
            <person name="Wagner M."/>
            <person name="Maixner F."/>
            <person name="Pelletier E."/>
            <person name="Koch H."/>
            <person name="Vacherie B."/>
            <person name="Rattei T."/>
            <person name="Sinninghe Damste J."/>
            <person name="Spieck E."/>
            <person name="Le Paslier D."/>
            <person name="Daims H."/>
        </authorList>
    </citation>
    <scope>NUCLEOTIDE SEQUENCE [LARGE SCALE GENOMIC DNA]</scope>
</reference>
<dbReference type="PIRSF" id="PIRSF018266">
    <property type="entry name" value="FecR"/>
    <property type="match status" value="1"/>
</dbReference>
<evidence type="ECO:0000259" key="1">
    <source>
        <dbReference type="Pfam" id="PF04773"/>
    </source>
</evidence>
<evidence type="ECO:0000259" key="2">
    <source>
        <dbReference type="Pfam" id="PF16220"/>
    </source>
</evidence>
<evidence type="ECO:0000313" key="3">
    <source>
        <dbReference type="EMBL" id="CBK41904.1"/>
    </source>
</evidence>
<dbReference type="Pfam" id="PF16220">
    <property type="entry name" value="DUF4880"/>
    <property type="match status" value="1"/>
</dbReference>
<dbReference type="InterPro" id="IPR032623">
    <property type="entry name" value="FecR_N"/>
</dbReference>
<dbReference type="PANTHER" id="PTHR30273">
    <property type="entry name" value="PERIPLASMIC SIGNAL SENSOR AND SIGMA FACTOR ACTIVATOR FECR-RELATED"/>
    <property type="match status" value="1"/>
</dbReference>
<evidence type="ECO:0000313" key="4">
    <source>
        <dbReference type="Proteomes" id="UP000001660"/>
    </source>
</evidence>
<dbReference type="Gene3D" id="3.55.50.30">
    <property type="match status" value="1"/>
</dbReference>
<dbReference type="EMBL" id="FP929003">
    <property type="protein sequence ID" value="CBK41904.1"/>
    <property type="molecule type" value="Genomic_DNA"/>
</dbReference>
<dbReference type="InterPro" id="IPR012373">
    <property type="entry name" value="Ferrdict_sens_TM"/>
</dbReference>
<dbReference type="KEGG" id="nde:NIDE2185"/>
<dbReference type="PANTHER" id="PTHR30273:SF2">
    <property type="entry name" value="PROTEIN FECR"/>
    <property type="match status" value="1"/>
</dbReference>
<dbReference type="InterPro" id="IPR006860">
    <property type="entry name" value="FecR"/>
</dbReference>
<name>D8PF95_9BACT</name>
<protein>
    <submittedName>
        <fullName evidence="3">Protein FecR, ferric citrate sensor</fullName>
    </submittedName>
</protein>
<accession>D8PF95</accession>
<feature type="domain" description="FecR protein" evidence="1">
    <location>
        <begin position="121"/>
        <end position="212"/>
    </location>
</feature>
<keyword evidence="4" id="KW-1185">Reference proteome</keyword>
<dbReference type="Proteomes" id="UP000001660">
    <property type="component" value="Chromosome"/>
</dbReference>
<gene>
    <name evidence="3" type="primary">fecR2</name>
    <name evidence="3" type="ORF">NIDE2185</name>
</gene>
<dbReference type="Gene3D" id="2.60.120.1440">
    <property type="match status" value="1"/>
</dbReference>
<dbReference type="GO" id="GO:0016989">
    <property type="term" value="F:sigma factor antagonist activity"/>
    <property type="evidence" value="ECO:0007669"/>
    <property type="project" value="TreeGrafter"/>
</dbReference>
<dbReference type="AlphaFoldDB" id="D8PF95"/>
<proteinExistence type="predicted"/>
<dbReference type="HOGENOM" id="CLU_050192_0_1_0"/>
<dbReference type="OrthoDB" id="9798846at2"/>
<dbReference type="eggNOG" id="COG3712">
    <property type="taxonomic scope" value="Bacteria"/>
</dbReference>
<organism evidence="3 4">
    <name type="scientific">Nitrospira defluvii</name>
    <dbReference type="NCBI Taxonomy" id="330214"/>
    <lineage>
        <taxon>Bacteria</taxon>
        <taxon>Pseudomonadati</taxon>
        <taxon>Nitrospirota</taxon>
        <taxon>Nitrospiria</taxon>
        <taxon>Nitrospirales</taxon>
        <taxon>Nitrospiraceae</taxon>
        <taxon>Nitrospira</taxon>
    </lineage>
</organism>
<dbReference type="Pfam" id="PF04773">
    <property type="entry name" value="FecR"/>
    <property type="match status" value="1"/>
</dbReference>
<feature type="domain" description="FecR N-terminal" evidence="2">
    <location>
        <begin position="15"/>
        <end position="55"/>
    </location>
</feature>